<protein>
    <submittedName>
        <fullName evidence="2">Uncharacterized protein</fullName>
    </submittedName>
</protein>
<organism evidence="2">
    <name type="scientific">uncultured spirochete</name>
    <dbReference type="NCBI Taxonomy" id="156406"/>
    <lineage>
        <taxon>Bacteria</taxon>
        <taxon>Pseudomonadati</taxon>
        <taxon>Spirochaetota</taxon>
        <taxon>Spirochaetia</taxon>
        <taxon>Spirochaetales</taxon>
        <taxon>environmental samples</taxon>
    </lineage>
</organism>
<name>A0A3P3XRQ5_9SPIR</name>
<sequence length="243" mass="26884">MICEEFHAPNRKRRDQPCEPFHVFLIVIHSGDDGNPYGHIHVGARELLEVFEYPLVSGPNDSSMPFGIEGLEVEKDMIEKRQAAFDRAPRDVSGSLDYGIDASRLHPLKQRLKEIDLEKWFPARKSYSPPGGGVKLAILQHFAVHLIDTHPFPFHRERTSGADLDAGTTQDTGAAIDPSLSIIVAADGLRGAGFETGVASDTTPRDIEQFGFEPLRFGVCTPQTAERTTFEKDDGPDSRTVMD</sequence>
<gene>
    <name evidence="2" type="ORF">SPIRO4BDMA_50048</name>
</gene>
<accession>A0A3P3XRQ5</accession>
<evidence type="ECO:0000256" key="1">
    <source>
        <dbReference type="SAM" id="MobiDB-lite"/>
    </source>
</evidence>
<reference evidence="2" key="1">
    <citation type="submission" date="2017-02" db="EMBL/GenBank/DDBJ databases">
        <authorList>
            <person name="Regsiter A."/>
            <person name="William W."/>
        </authorList>
    </citation>
    <scope>NUCLEOTIDE SEQUENCE</scope>
    <source>
        <strain evidence="2">BdmA 4</strain>
    </source>
</reference>
<evidence type="ECO:0000313" key="2">
    <source>
        <dbReference type="EMBL" id="SLM18533.1"/>
    </source>
</evidence>
<dbReference type="AlphaFoldDB" id="A0A3P3XRQ5"/>
<feature type="compositionally biased region" description="Basic and acidic residues" evidence="1">
    <location>
        <begin position="228"/>
        <end position="243"/>
    </location>
</feature>
<proteinExistence type="predicted"/>
<dbReference type="EMBL" id="FWDO01000005">
    <property type="protein sequence ID" value="SLM18533.1"/>
    <property type="molecule type" value="Genomic_DNA"/>
</dbReference>
<feature type="region of interest" description="Disordered" evidence="1">
    <location>
        <begin position="223"/>
        <end position="243"/>
    </location>
</feature>